<evidence type="ECO:0000259" key="8">
    <source>
        <dbReference type="PROSITE" id="PS51456"/>
    </source>
</evidence>
<organism evidence="9 10">
    <name type="scientific">Rattus norvegicus</name>
    <name type="common">Rat</name>
    <dbReference type="NCBI Taxonomy" id="10116"/>
    <lineage>
        <taxon>Eukaryota</taxon>
        <taxon>Metazoa</taxon>
        <taxon>Chordata</taxon>
        <taxon>Craniata</taxon>
        <taxon>Vertebrata</taxon>
        <taxon>Euteleostomi</taxon>
        <taxon>Mammalia</taxon>
        <taxon>Eutheria</taxon>
        <taxon>Euarchontoglires</taxon>
        <taxon>Glires</taxon>
        <taxon>Rodentia</taxon>
        <taxon>Myomorpha</taxon>
        <taxon>Muroidea</taxon>
        <taxon>Muridae</taxon>
        <taxon>Murinae</taxon>
        <taxon>Rattus</taxon>
    </lineage>
</organism>
<keyword evidence="4 7" id="KW-0518">Myosin</keyword>
<evidence type="ECO:0000313" key="10">
    <source>
        <dbReference type="Proteomes" id="UP000234681"/>
    </source>
</evidence>
<dbReference type="Gene3D" id="3.40.850.10">
    <property type="entry name" value="Kinesin motor domain"/>
    <property type="match status" value="1"/>
</dbReference>
<comment type="similarity">
    <text evidence="1 7">Belongs to the TRAFAC class myosin-kinesin ATPase superfamily. Myosin family.</text>
</comment>
<gene>
    <name evidence="9" type="ORF">rCG_32648</name>
</gene>
<feature type="domain" description="Myosin motor" evidence="8">
    <location>
        <begin position="1"/>
        <end position="257"/>
    </location>
</feature>
<dbReference type="SUPFAM" id="SSF52540">
    <property type="entry name" value="P-loop containing nucleoside triphosphate hydrolases"/>
    <property type="match status" value="1"/>
</dbReference>
<dbReference type="InterPro" id="IPR001609">
    <property type="entry name" value="Myosin_head_motor_dom-like"/>
</dbReference>
<dbReference type="PANTHER" id="PTHR22692:SF16">
    <property type="entry name" value="MYOSIN XVB"/>
    <property type="match status" value="1"/>
</dbReference>
<evidence type="ECO:0000256" key="3">
    <source>
        <dbReference type="ARBA" id="ARBA00022840"/>
    </source>
</evidence>
<dbReference type="GO" id="GO:0016459">
    <property type="term" value="C:myosin complex"/>
    <property type="evidence" value="ECO:0007669"/>
    <property type="project" value="UniProtKB-KW"/>
</dbReference>
<dbReference type="PRINTS" id="PR00193">
    <property type="entry name" value="MYOSINHEAVY"/>
</dbReference>
<evidence type="ECO:0000256" key="1">
    <source>
        <dbReference type="ARBA" id="ARBA00008314"/>
    </source>
</evidence>
<reference evidence="9 10" key="1">
    <citation type="submission" date="2005-07" db="EMBL/GenBank/DDBJ databases">
        <authorList>
            <person name="Mural R.J."/>
            <person name="Li P.W."/>
            <person name="Adams M.D."/>
            <person name="Amanatides P.G."/>
            <person name="Baden-Tillson H."/>
            <person name="Barnstead M."/>
            <person name="Chin S.H."/>
            <person name="Dew I."/>
            <person name="Evans C.A."/>
            <person name="Ferriera S."/>
            <person name="Flanigan M."/>
            <person name="Fosler C."/>
            <person name="Glodek A."/>
            <person name="Gu Z."/>
            <person name="Holt R.A."/>
            <person name="Jennings D."/>
            <person name="Kraft C.L."/>
            <person name="Lu F."/>
            <person name="Nguyen T."/>
            <person name="Nusskern D.R."/>
            <person name="Pfannkoch C.M."/>
            <person name="Sitter C."/>
            <person name="Sutton G.G."/>
            <person name="Venter J.C."/>
            <person name="Wang Z."/>
            <person name="Woodage T."/>
            <person name="Zheng X.H."/>
            <person name="Zhong F."/>
        </authorList>
    </citation>
    <scope>NUCLEOTIDE SEQUENCE [LARGE SCALE GENOMIC DNA]</scope>
    <source>
        <strain>BN</strain>
        <strain evidence="10">Sprague-Dawley</strain>
    </source>
</reference>
<accession>A6HKR2</accession>
<name>A6HKR2_RAT</name>
<dbReference type="EMBL" id="CH473948">
    <property type="protein sequence ID" value="EDM06617.1"/>
    <property type="molecule type" value="Genomic_DNA"/>
</dbReference>
<evidence type="ECO:0000256" key="5">
    <source>
        <dbReference type="ARBA" id="ARBA00023175"/>
    </source>
</evidence>
<evidence type="ECO:0000313" key="9">
    <source>
        <dbReference type="EMBL" id="EDM06617.1"/>
    </source>
</evidence>
<keyword evidence="6 7" id="KW-0009">Actin-binding</keyword>
<dbReference type="GO" id="GO:0003779">
    <property type="term" value="F:actin binding"/>
    <property type="evidence" value="ECO:0007669"/>
    <property type="project" value="UniProtKB-KW"/>
</dbReference>
<feature type="non-terminal residue" evidence="9">
    <location>
        <position position="257"/>
    </location>
</feature>
<proteinExistence type="inferred from homology"/>
<keyword evidence="5" id="KW-0505">Motor protein</keyword>
<keyword evidence="3" id="KW-0067">ATP-binding</keyword>
<evidence type="ECO:0000256" key="6">
    <source>
        <dbReference type="ARBA" id="ARBA00023203"/>
    </source>
</evidence>
<dbReference type="Proteomes" id="UP000234681">
    <property type="component" value="Chromosome 10"/>
</dbReference>
<dbReference type="Gene3D" id="1.10.10.820">
    <property type="match status" value="1"/>
</dbReference>
<evidence type="ECO:0000256" key="7">
    <source>
        <dbReference type="PROSITE-ProRule" id="PRU00782"/>
    </source>
</evidence>
<sequence>MEASGAQLEDILPVLSSFGHAKTILNANASRFGQETHLCLQQGVIVGASMSHYLLETSRVVFQAQAERSFHVFYELLAGLDPTEREQLSLQGPEAYYYLNQGGACRLQGKEDAQDFKELVKALRVLGLCTEELTAVWAVLATILHLGNICFSSSERESQEVAAVSSWAEIHLAARLLQVHPEHLEGAVTKRVTDTPYGLVSRPLPVEGAIDARDALAKTLYARLFTWLLKQINVRLSPPREADGVTAIAVVDVFGFE</sequence>
<dbReference type="SMART" id="SM00242">
    <property type="entry name" value="MYSc"/>
    <property type="match status" value="1"/>
</dbReference>
<dbReference type="GO" id="GO:0003774">
    <property type="term" value="F:cytoskeletal motor activity"/>
    <property type="evidence" value="ECO:0007669"/>
    <property type="project" value="InterPro"/>
</dbReference>
<dbReference type="InterPro" id="IPR051567">
    <property type="entry name" value="Unconventional_Myosin_ATPase"/>
</dbReference>
<comment type="caution">
    <text evidence="7">Lacks conserved residue(s) required for the propagation of feature annotation.</text>
</comment>
<dbReference type="InterPro" id="IPR036961">
    <property type="entry name" value="Kinesin_motor_dom_sf"/>
</dbReference>
<evidence type="ECO:0000256" key="2">
    <source>
        <dbReference type="ARBA" id="ARBA00022741"/>
    </source>
</evidence>
<dbReference type="AlphaFoldDB" id="A6HKR2"/>
<protein>
    <submittedName>
        <fullName evidence="9">RCG32648</fullName>
    </submittedName>
</protein>
<dbReference type="FunFam" id="1.10.10.820:FF:000001">
    <property type="entry name" value="Myosin heavy chain"/>
    <property type="match status" value="1"/>
</dbReference>
<dbReference type="PROSITE" id="PS51456">
    <property type="entry name" value="MYOSIN_MOTOR"/>
    <property type="match status" value="1"/>
</dbReference>
<dbReference type="GO" id="GO:0005524">
    <property type="term" value="F:ATP binding"/>
    <property type="evidence" value="ECO:0007669"/>
    <property type="project" value="UniProtKB-KW"/>
</dbReference>
<dbReference type="Pfam" id="PF00063">
    <property type="entry name" value="Myosin_head"/>
    <property type="match status" value="1"/>
</dbReference>
<dbReference type="InterPro" id="IPR027417">
    <property type="entry name" value="P-loop_NTPase"/>
</dbReference>
<keyword evidence="2" id="KW-0547">Nucleotide-binding</keyword>
<dbReference type="PANTHER" id="PTHR22692">
    <property type="entry name" value="MYOSIN VII, XV"/>
    <property type="match status" value="1"/>
</dbReference>
<dbReference type="Gene3D" id="1.20.120.720">
    <property type="entry name" value="Myosin VI head, motor domain, U50 subdomain"/>
    <property type="match status" value="1"/>
</dbReference>
<evidence type="ECO:0000256" key="4">
    <source>
        <dbReference type="ARBA" id="ARBA00023123"/>
    </source>
</evidence>